<keyword evidence="7 9" id="KW-1133">Transmembrane helix</keyword>
<dbReference type="SUPFAM" id="SSF52540">
    <property type="entry name" value="P-loop containing nucleoside triphosphate hydrolases"/>
    <property type="match status" value="1"/>
</dbReference>
<dbReference type="EMBL" id="VSSQ01006382">
    <property type="protein sequence ID" value="MPM32511.1"/>
    <property type="molecule type" value="Genomic_DNA"/>
</dbReference>
<dbReference type="Pfam" id="PF00005">
    <property type="entry name" value="ABC_tran"/>
    <property type="match status" value="1"/>
</dbReference>
<dbReference type="InterPro" id="IPR011527">
    <property type="entry name" value="ABC1_TM_dom"/>
</dbReference>
<gene>
    <name evidence="12" type="primary">btuD_174</name>
    <name evidence="12" type="ORF">SDC9_79074</name>
</gene>
<evidence type="ECO:0000256" key="1">
    <source>
        <dbReference type="ARBA" id="ARBA00004651"/>
    </source>
</evidence>
<dbReference type="Gene3D" id="1.20.1560.10">
    <property type="entry name" value="ABC transporter type 1, transmembrane domain"/>
    <property type="match status" value="1"/>
</dbReference>
<feature type="domain" description="ABC transporter" evidence="10">
    <location>
        <begin position="352"/>
        <end position="586"/>
    </location>
</feature>
<evidence type="ECO:0000256" key="3">
    <source>
        <dbReference type="ARBA" id="ARBA00022475"/>
    </source>
</evidence>
<evidence type="ECO:0000259" key="10">
    <source>
        <dbReference type="PROSITE" id="PS50893"/>
    </source>
</evidence>
<dbReference type="InterPro" id="IPR003593">
    <property type="entry name" value="AAA+_ATPase"/>
</dbReference>
<feature type="transmembrane region" description="Helical" evidence="9">
    <location>
        <begin position="252"/>
        <end position="280"/>
    </location>
</feature>
<feature type="transmembrane region" description="Helical" evidence="9">
    <location>
        <begin position="157"/>
        <end position="183"/>
    </location>
</feature>
<evidence type="ECO:0000256" key="6">
    <source>
        <dbReference type="ARBA" id="ARBA00022840"/>
    </source>
</evidence>
<evidence type="ECO:0000256" key="9">
    <source>
        <dbReference type="SAM" id="Phobius"/>
    </source>
</evidence>
<evidence type="ECO:0000256" key="8">
    <source>
        <dbReference type="ARBA" id="ARBA00023136"/>
    </source>
</evidence>
<comment type="caution">
    <text evidence="12">The sequence shown here is derived from an EMBL/GenBank/DDBJ whole genome shotgun (WGS) entry which is preliminary data.</text>
</comment>
<dbReference type="FunFam" id="3.40.50.300:FF:000218">
    <property type="entry name" value="Multidrug ABC transporter ATP-binding protein"/>
    <property type="match status" value="1"/>
</dbReference>
<dbReference type="InterPro" id="IPR025701">
    <property type="entry name" value="UBQ-conjugat_E2_E"/>
</dbReference>
<dbReference type="Pfam" id="PF14462">
    <property type="entry name" value="Prok-E2_E"/>
    <property type="match status" value="1"/>
</dbReference>
<dbReference type="CDD" id="cd03254">
    <property type="entry name" value="ABCC_Glucan_exporter_like"/>
    <property type="match status" value="1"/>
</dbReference>
<dbReference type="GO" id="GO:0016887">
    <property type="term" value="F:ATP hydrolysis activity"/>
    <property type="evidence" value="ECO:0007669"/>
    <property type="project" value="InterPro"/>
</dbReference>
<dbReference type="PROSITE" id="PS50929">
    <property type="entry name" value="ABC_TM1F"/>
    <property type="match status" value="1"/>
</dbReference>
<organism evidence="12">
    <name type="scientific">bioreactor metagenome</name>
    <dbReference type="NCBI Taxonomy" id="1076179"/>
    <lineage>
        <taxon>unclassified sequences</taxon>
        <taxon>metagenomes</taxon>
        <taxon>ecological metagenomes</taxon>
    </lineage>
</organism>
<dbReference type="GO" id="GO:0016746">
    <property type="term" value="F:acyltransferase activity"/>
    <property type="evidence" value="ECO:0007669"/>
    <property type="project" value="UniProtKB-KW"/>
</dbReference>
<dbReference type="CDD" id="cd18547">
    <property type="entry name" value="ABC_6TM_Tm288_like"/>
    <property type="match status" value="1"/>
</dbReference>
<dbReference type="Gene3D" id="3.40.50.300">
    <property type="entry name" value="P-loop containing nucleotide triphosphate hydrolases"/>
    <property type="match status" value="1"/>
</dbReference>
<keyword evidence="6 12" id="KW-0067">ATP-binding</keyword>
<evidence type="ECO:0000259" key="11">
    <source>
        <dbReference type="PROSITE" id="PS50929"/>
    </source>
</evidence>
<keyword evidence="4 9" id="KW-0812">Transmembrane</keyword>
<dbReference type="PANTHER" id="PTHR43394:SF1">
    <property type="entry name" value="ATP-BINDING CASSETTE SUB-FAMILY B MEMBER 10, MITOCHONDRIAL"/>
    <property type="match status" value="1"/>
</dbReference>
<keyword evidence="2" id="KW-0813">Transport</keyword>
<reference evidence="12" key="1">
    <citation type="submission" date="2019-08" db="EMBL/GenBank/DDBJ databases">
        <authorList>
            <person name="Kucharzyk K."/>
            <person name="Murdoch R.W."/>
            <person name="Higgins S."/>
            <person name="Loffler F."/>
        </authorList>
    </citation>
    <scope>NUCLEOTIDE SEQUENCE</scope>
</reference>
<evidence type="ECO:0000256" key="4">
    <source>
        <dbReference type="ARBA" id="ARBA00022692"/>
    </source>
</evidence>
<evidence type="ECO:0000256" key="5">
    <source>
        <dbReference type="ARBA" id="ARBA00022741"/>
    </source>
</evidence>
<keyword evidence="8 9" id="KW-0472">Membrane</keyword>
<dbReference type="PROSITE" id="PS50893">
    <property type="entry name" value="ABC_TRANSPORTER_2"/>
    <property type="match status" value="1"/>
</dbReference>
<dbReference type="GO" id="GO:0005886">
    <property type="term" value="C:plasma membrane"/>
    <property type="evidence" value="ECO:0007669"/>
    <property type="project" value="UniProtKB-SubCell"/>
</dbReference>
<dbReference type="PROSITE" id="PS00211">
    <property type="entry name" value="ABC_TRANSPORTER_1"/>
    <property type="match status" value="1"/>
</dbReference>
<accession>A0A644YXE4</accession>
<dbReference type="InterPro" id="IPR003439">
    <property type="entry name" value="ABC_transporter-like_ATP-bd"/>
</dbReference>
<name>A0A644YXE4_9ZZZZ</name>
<dbReference type="InterPro" id="IPR027417">
    <property type="entry name" value="P-loop_NTPase"/>
</dbReference>
<dbReference type="PANTHER" id="PTHR43394">
    <property type="entry name" value="ATP-DEPENDENT PERMEASE MDL1, MITOCHONDRIAL"/>
    <property type="match status" value="1"/>
</dbReference>
<dbReference type="InterPro" id="IPR036640">
    <property type="entry name" value="ABC1_TM_sf"/>
</dbReference>
<proteinExistence type="predicted"/>
<evidence type="ECO:0000256" key="7">
    <source>
        <dbReference type="ARBA" id="ARBA00022989"/>
    </source>
</evidence>
<dbReference type="GO" id="GO:0006631">
    <property type="term" value="P:fatty acid metabolic process"/>
    <property type="evidence" value="ECO:0007669"/>
    <property type="project" value="InterPro"/>
</dbReference>
<evidence type="ECO:0000313" key="12">
    <source>
        <dbReference type="EMBL" id="MPM32511.1"/>
    </source>
</evidence>
<comment type="subcellular location">
    <subcellularLocation>
        <location evidence="1">Cell membrane</location>
        <topology evidence="1">Multi-pass membrane protein</topology>
    </subcellularLocation>
</comment>
<dbReference type="Pfam" id="PF00664">
    <property type="entry name" value="ABC_membrane"/>
    <property type="match status" value="1"/>
</dbReference>
<dbReference type="InterPro" id="IPR039421">
    <property type="entry name" value="Type_1_exporter"/>
</dbReference>
<feature type="domain" description="ABC transmembrane type-1" evidence="11">
    <location>
        <begin position="24"/>
        <end position="318"/>
    </location>
</feature>
<dbReference type="FunFam" id="1.20.1560.10:FF:000011">
    <property type="entry name" value="Multidrug ABC transporter ATP-binding protein"/>
    <property type="match status" value="1"/>
</dbReference>
<dbReference type="AlphaFoldDB" id="A0A644YXE4"/>
<protein>
    <submittedName>
        <fullName evidence="12">Vitamin B12 import ATP-binding protein BtuD</fullName>
    </submittedName>
</protein>
<keyword evidence="5" id="KW-0547">Nucleotide-binding</keyword>
<evidence type="ECO:0000256" key="2">
    <source>
        <dbReference type="ARBA" id="ARBA00022448"/>
    </source>
</evidence>
<sequence>MKKVDKKTLLRVWDYLKFYKMKFFGSILLSITMTILNVLEPFIIGFAITEIGRNVSDMLKGVEGAGINYDYLSKVLLIYFVRALLYQGTNLYSQLFMTDVVQDAMHDLRKDLSNKLNRLPIAYFDRNQFGDILSKVTNDVDSIANALQQSLLQVLNAVLGITFALIMMFTISWKLAVAMVVLIPVASVLSQKITQLSQPYFRGQAKYLGQLNGFVQESLTGFSIIKLYGKEEDAYADFHSINESLKKNGFKAAFISGLLSPAVALVTNASYIIIAVLGILQAMAGVMTIGNVQAMVQYVWQVNQPISTITQLSAIIQSATSSIQRVFDLLDQEEEVQGAVKASLPKEIRGDVTFENVSFSYDKENPLIKNFNIEVKSGETVAIVGPTGAGKTTMINLLMRFYEVDSGSIKIDGHDIKELTRADLRSQFGMVLQDAWLYKDTITGNIRFGKLDATFEEVVDAATTANVHHFIQTLGAGYDTVINQEASNISLGQKQLLTIARAFIADPKILILDEATSSVDTRLEALIQKAMKRIMQGRTSFVIAHRLSTIRDADLIDLSKPGIERFITLIRDTTEGLAALPEADKRYLDSHGFAVEVVGDGVHTGVVLKQMQLPQGKFNHPAADVLVILPPGYPDVAPDMFFCDPWLTLVSANRYPTCADHPHAFVGRNWQRWSRHNNSWRPGIDGLHTMIKRIEHALAEAK</sequence>
<dbReference type="InterPro" id="IPR017871">
    <property type="entry name" value="ABC_transporter-like_CS"/>
</dbReference>
<keyword evidence="3" id="KW-1003">Cell membrane</keyword>
<dbReference type="GO" id="GO:0015421">
    <property type="term" value="F:ABC-type oligopeptide transporter activity"/>
    <property type="evidence" value="ECO:0007669"/>
    <property type="project" value="TreeGrafter"/>
</dbReference>
<dbReference type="SMART" id="SM00382">
    <property type="entry name" value="AAA"/>
    <property type="match status" value="1"/>
</dbReference>
<feature type="transmembrane region" description="Helical" evidence="9">
    <location>
        <begin position="21"/>
        <end position="48"/>
    </location>
</feature>
<dbReference type="GO" id="GO:0005524">
    <property type="term" value="F:ATP binding"/>
    <property type="evidence" value="ECO:0007669"/>
    <property type="project" value="UniProtKB-KW"/>
</dbReference>
<dbReference type="SUPFAM" id="SSF90123">
    <property type="entry name" value="ABC transporter transmembrane region"/>
    <property type="match status" value="1"/>
</dbReference>